<dbReference type="AlphaFoldDB" id="A0A4U0QEA7"/>
<organism evidence="2 3">
    <name type="scientific">Paracoccus hibiscisoli</name>
    <dbReference type="NCBI Taxonomy" id="2023261"/>
    <lineage>
        <taxon>Bacteria</taxon>
        <taxon>Pseudomonadati</taxon>
        <taxon>Pseudomonadota</taxon>
        <taxon>Alphaproteobacteria</taxon>
        <taxon>Rhodobacterales</taxon>
        <taxon>Paracoccaceae</taxon>
        <taxon>Paracoccus</taxon>
    </lineage>
</organism>
<proteinExistence type="predicted"/>
<reference evidence="2 3" key="1">
    <citation type="submission" date="2019-04" db="EMBL/GenBank/DDBJ databases">
        <authorList>
            <person name="Li J."/>
        </authorList>
    </citation>
    <scope>NUCLEOTIDE SEQUENCE [LARGE SCALE GENOMIC DNA]</scope>
    <source>
        <strain evidence="2 3">CCTCC AB2016182</strain>
    </source>
</reference>
<dbReference type="InterPro" id="IPR013321">
    <property type="entry name" value="Arc_rbn_hlx_hlx"/>
</dbReference>
<name>A0A4U0QEA7_9RHOB</name>
<dbReference type="GO" id="GO:0006355">
    <property type="term" value="P:regulation of DNA-templated transcription"/>
    <property type="evidence" value="ECO:0007669"/>
    <property type="project" value="InterPro"/>
</dbReference>
<dbReference type="RefSeq" id="WP_136858211.1">
    <property type="nucleotide sequence ID" value="NZ_SUNH01000043.1"/>
</dbReference>
<accession>A0A4U0QEA7</accession>
<dbReference type="InterPro" id="IPR053853">
    <property type="entry name" value="FitA-like_RHH"/>
</dbReference>
<feature type="domain" description="Antitoxin FitA-like ribbon-helix-helix" evidence="1">
    <location>
        <begin position="2"/>
        <end position="40"/>
    </location>
</feature>
<comment type="caution">
    <text evidence="2">The sequence shown here is derived from an EMBL/GenBank/DDBJ whole genome shotgun (WGS) entry which is preliminary data.</text>
</comment>
<dbReference type="Pfam" id="PF22513">
    <property type="entry name" value="FitA-like_RHH"/>
    <property type="match status" value="1"/>
</dbReference>
<dbReference type="InterPro" id="IPR010985">
    <property type="entry name" value="Ribbon_hlx_hlx"/>
</dbReference>
<keyword evidence="3" id="KW-1185">Reference proteome</keyword>
<evidence type="ECO:0000259" key="1">
    <source>
        <dbReference type="Pfam" id="PF22513"/>
    </source>
</evidence>
<sequence length="82" mass="9119">MASITIRNLQDDVKRRLRIRAAEHGRSMEEEAREILREVVGEAKPAHDLAAAIRARVAPLGGVTLDLPPREPMRDPPAFDQA</sequence>
<evidence type="ECO:0000313" key="3">
    <source>
        <dbReference type="Proteomes" id="UP000306223"/>
    </source>
</evidence>
<dbReference type="OrthoDB" id="2389872at2"/>
<evidence type="ECO:0000313" key="2">
    <source>
        <dbReference type="EMBL" id="TJZ79821.1"/>
    </source>
</evidence>
<protein>
    <submittedName>
        <fullName evidence="2">Plasmid stabilization protein</fullName>
    </submittedName>
</protein>
<dbReference type="Proteomes" id="UP000306223">
    <property type="component" value="Unassembled WGS sequence"/>
</dbReference>
<dbReference type="Gene3D" id="1.10.1220.10">
    <property type="entry name" value="Met repressor-like"/>
    <property type="match status" value="1"/>
</dbReference>
<gene>
    <name evidence="2" type="ORF">FA740_17990</name>
</gene>
<dbReference type="EMBL" id="SUNH01000043">
    <property type="protein sequence ID" value="TJZ79821.1"/>
    <property type="molecule type" value="Genomic_DNA"/>
</dbReference>
<dbReference type="SUPFAM" id="SSF47598">
    <property type="entry name" value="Ribbon-helix-helix"/>
    <property type="match status" value="1"/>
</dbReference>